<keyword evidence="2" id="KW-1185">Reference proteome</keyword>
<accession>A0A517NUY0</accession>
<dbReference type="EMBL" id="CP036526">
    <property type="protein sequence ID" value="QDT10934.1"/>
    <property type="molecule type" value="Genomic_DNA"/>
</dbReference>
<sequence length="109" mass="12832">MAPSEMKGIDLVARVHHNRKVDFRKGLMQGYVDQLVAYHRPQRQAWMSKQEYDAYPLAVLVRHLKYMVEQRGFRTWEITLATTLLNTNSYEAEELASLYRRPGLVDLHI</sequence>
<reference evidence="1 2" key="1">
    <citation type="submission" date="2019-02" db="EMBL/GenBank/DDBJ databases">
        <title>Deep-cultivation of Planctomycetes and their phenomic and genomic characterization uncovers novel biology.</title>
        <authorList>
            <person name="Wiegand S."/>
            <person name="Jogler M."/>
            <person name="Boedeker C."/>
            <person name="Pinto D."/>
            <person name="Vollmers J."/>
            <person name="Rivas-Marin E."/>
            <person name="Kohn T."/>
            <person name="Peeters S.H."/>
            <person name="Heuer A."/>
            <person name="Rast P."/>
            <person name="Oberbeckmann S."/>
            <person name="Bunk B."/>
            <person name="Jeske O."/>
            <person name="Meyerdierks A."/>
            <person name="Storesund J.E."/>
            <person name="Kallscheuer N."/>
            <person name="Luecker S."/>
            <person name="Lage O.M."/>
            <person name="Pohl T."/>
            <person name="Merkel B.J."/>
            <person name="Hornburger P."/>
            <person name="Mueller R.-W."/>
            <person name="Bruemmer F."/>
            <person name="Labrenz M."/>
            <person name="Spormann A.M."/>
            <person name="Op den Camp H."/>
            <person name="Overmann J."/>
            <person name="Amann R."/>
            <person name="Jetten M.S.M."/>
            <person name="Mascher T."/>
            <person name="Medema M.H."/>
            <person name="Devos D.P."/>
            <person name="Kaster A.-K."/>
            <person name="Ovreas L."/>
            <person name="Rohde M."/>
            <person name="Galperin M.Y."/>
            <person name="Jogler C."/>
        </authorList>
    </citation>
    <scope>NUCLEOTIDE SEQUENCE [LARGE SCALE GENOMIC DNA]</scope>
    <source>
        <strain evidence="1 2">K23_9</strain>
    </source>
</reference>
<proteinExistence type="predicted"/>
<dbReference type="Proteomes" id="UP000319817">
    <property type="component" value="Chromosome"/>
</dbReference>
<dbReference type="OrthoDB" id="290144at2"/>
<dbReference type="AlphaFoldDB" id="A0A517NUY0"/>
<name>A0A517NUY0_9BACT</name>
<dbReference type="RefSeq" id="WP_145418646.1">
    <property type="nucleotide sequence ID" value="NZ_CP036526.1"/>
</dbReference>
<organism evidence="1 2">
    <name type="scientific">Stieleria marina</name>
    <dbReference type="NCBI Taxonomy" id="1930275"/>
    <lineage>
        <taxon>Bacteria</taxon>
        <taxon>Pseudomonadati</taxon>
        <taxon>Planctomycetota</taxon>
        <taxon>Planctomycetia</taxon>
        <taxon>Pirellulales</taxon>
        <taxon>Pirellulaceae</taxon>
        <taxon>Stieleria</taxon>
    </lineage>
</organism>
<evidence type="ECO:0000313" key="1">
    <source>
        <dbReference type="EMBL" id="QDT10934.1"/>
    </source>
</evidence>
<evidence type="ECO:0000313" key="2">
    <source>
        <dbReference type="Proteomes" id="UP000319817"/>
    </source>
</evidence>
<gene>
    <name evidence="1" type="ORF">K239x_29270</name>
</gene>
<protein>
    <submittedName>
        <fullName evidence="1">Uncharacterized protein</fullName>
    </submittedName>
</protein>